<evidence type="ECO:0000313" key="3">
    <source>
        <dbReference type="Proteomes" id="UP000476055"/>
    </source>
</evidence>
<accession>A0A6L5YHR6</accession>
<evidence type="ECO:0000256" key="1">
    <source>
        <dbReference type="SAM" id="Coils"/>
    </source>
</evidence>
<evidence type="ECO:0000313" key="2">
    <source>
        <dbReference type="EMBL" id="MST57202.1"/>
    </source>
</evidence>
<gene>
    <name evidence="2" type="ORF">FYJ59_02905</name>
</gene>
<proteinExistence type="predicted"/>
<organism evidence="2 3">
    <name type="scientific">Waltera intestinalis</name>
    <dbReference type="NCBI Taxonomy" id="2606635"/>
    <lineage>
        <taxon>Bacteria</taxon>
        <taxon>Bacillati</taxon>
        <taxon>Bacillota</taxon>
        <taxon>Clostridia</taxon>
        <taxon>Lachnospirales</taxon>
        <taxon>Lachnospiraceae</taxon>
        <taxon>Waltera</taxon>
    </lineage>
</organism>
<reference evidence="2 3" key="1">
    <citation type="submission" date="2019-08" db="EMBL/GenBank/DDBJ databases">
        <title>In-depth cultivation of the pig gut microbiome towards novel bacterial diversity and tailored functional studies.</title>
        <authorList>
            <person name="Wylensek D."/>
            <person name="Hitch T.C.A."/>
            <person name="Clavel T."/>
        </authorList>
    </citation>
    <scope>NUCLEOTIDE SEQUENCE [LARGE SCALE GENOMIC DNA]</scope>
    <source>
        <strain evidence="2 3">WCA3-601-WT-6H</strain>
    </source>
</reference>
<feature type="coiled-coil region" evidence="1">
    <location>
        <begin position="6"/>
        <end position="47"/>
    </location>
</feature>
<keyword evidence="3" id="KW-1185">Reference proteome</keyword>
<dbReference type="Proteomes" id="UP000476055">
    <property type="component" value="Unassembled WGS sequence"/>
</dbReference>
<comment type="caution">
    <text evidence="2">The sequence shown here is derived from an EMBL/GenBank/DDBJ whole genome shotgun (WGS) entry which is preliminary data.</text>
</comment>
<dbReference type="RefSeq" id="WP_022154880.1">
    <property type="nucleotide sequence ID" value="NZ_DAWCKG010000052.1"/>
</dbReference>
<dbReference type="AlphaFoldDB" id="A0A6L5YHR6"/>
<dbReference type="EMBL" id="VUMU01000002">
    <property type="protein sequence ID" value="MST57202.1"/>
    <property type="molecule type" value="Genomic_DNA"/>
</dbReference>
<keyword evidence="1" id="KW-0175">Coiled coil</keyword>
<name>A0A6L5YHR6_9FIRM</name>
<sequence>MPRGQRKSLEEKIQAKQELINALNIRMESEQRELEELFEQKKRKELEAVSDIIEDAGLAPEEVTEVLQQYIESRRANAS</sequence>
<protein>
    <submittedName>
        <fullName evidence="2">Uncharacterized protein</fullName>
    </submittedName>
</protein>